<dbReference type="InterPro" id="IPR012338">
    <property type="entry name" value="Beta-lactam/transpept-like"/>
</dbReference>
<evidence type="ECO:0000256" key="9">
    <source>
        <dbReference type="ARBA" id="ARBA00023268"/>
    </source>
</evidence>
<comment type="pathway">
    <text evidence="1">Cell wall biogenesis; peptidoglycan biosynthesis.</text>
</comment>
<keyword evidence="9" id="KW-0511">Multifunctional enzyme</keyword>
<dbReference type="Gene3D" id="1.10.3810.10">
    <property type="entry name" value="Biosynthetic peptidoglycan transglycosylase-like"/>
    <property type="match status" value="1"/>
</dbReference>
<comment type="catalytic activity">
    <reaction evidence="11">
        <text>[GlcNAc-(1-&gt;4)-Mur2Ac(oyl-L-Ala-gamma-D-Glu-L-Lys-D-Ala-D-Ala)](n)-di-trans,octa-cis-undecaprenyl diphosphate + beta-D-GlcNAc-(1-&gt;4)-Mur2Ac(oyl-L-Ala-gamma-D-Glu-L-Lys-D-Ala-D-Ala)-di-trans,octa-cis-undecaprenyl diphosphate = [GlcNAc-(1-&gt;4)-Mur2Ac(oyl-L-Ala-gamma-D-Glu-L-Lys-D-Ala-D-Ala)](n+1)-di-trans,octa-cis-undecaprenyl diphosphate + di-trans,octa-cis-undecaprenyl diphosphate + H(+)</text>
        <dbReference type="Rhea" id="RHEA:23708"/>
        <dbReference type="Rhea" id="RHEA-COMP:9602"/>
        <dbReference type="Rhea" id="RHEA-COMP:9603"/>
        <dbReference type="ChEBI" id="CHEBI:15378"/>
        <dbReference type="ChEBI" id="CHEBI:58405"/>
        <dbReference type="ChEBI" id="CHEBI:60033"/>
        <dbReference type="ChEBI" id="CHEBI:78435"/>
        <dbReference type="EC" id="2.4.99.28"/>
    </reaction>
</comment>
<dbReference type="InterPro" id="IPR036950">
    <property type="entry name" value="PBP_transglycosylase"/>
</dbReference>
<dbReference type="EC" id="2.4.99.28" evidence="10"/>
<dbReference type="GO" id="GO:0008658">
    <property type="term" value="F:penicillin binding"/>
    <property type="evidence" value="ECO:0007669"/>
    <property type="project" value="InterPro"/>
</dbReference>
<comment type="similarity">
    <text evidence="2">In the C-terminal section; belongs to the transpeptidase family.</text>
</comment>
<accession>A0A9D7SZ00</accession>
<dbReference type="PANTHER" id="PTHR32282:SF15">
    <property type="entry name" value="PENICILLIN-BINDING PROTEIN 1C"/>
    <property type="match status" value="1"/>
</dbReference>
<keyword evidence="5" id="KW-0645">Protease</keyword>
<comment type="caution">
    <text evidence="15">The sequence shown here is derived from an EMBL/GenBank/DDBJ whole genome shotgun (WGS) entry which is preliminary data.</text>
</comment>
<dbReference type="InterPro" id="IPR001460">
    <property type="entry name" value="PCN-bd_Tpept"/>
</dbReference>
<proteinExistence type="inferred from homology"/>
<dbReference type="GO" id="GO:0004180">
    <property type="term" value="F:carboxypeptidase activity"/>
    <property type="evidence" value="ECO:0007669"/>
    <property type="project" value="UniProtKB-KW"/>
</dbReference>
<name>A0A9D7SZ00_9BACT</name>
<dbReference type="EMBL" id="JADKGY010000032">
    <property type="protein sequence ID" value="MBK9984856.1"/>
    <property type="molecule type" value="Genomic_DNA"/>
</dbReference>
<dbReference type="GO" id="GO:0030288">
    <property type="term" value="C:outer membrane-bounded periplasmic space"/>
    <property type="evidence" value="ECO:0007669"/>
    <property type="project" value="TreeGrafter"/>
</dbReference>
<evidence type="ECO:0000256" key="8">
    <source>
        <dbReference type="ARBA" id="ARBA00022801"/>
    </source>
</evidence>
<evidence type="ECO:0000313" key="16">
    <source>
        <dbReference type="Proteomes" id="UP000808337"/>
    </source>
</evidence>
<dbReference type="InterPro" id="IPR009647">
    <property type="entry name" value="PBP_C"/>
</dbReference>
<dbReference type="GO" id="GO:0006508">
    <property type="term" value="P:proteolysis"/>
    <property type="evidence" value="ECO:0007669"/>
    <property type="project" value="UniProtKB-KW"/>
</dbReference>
<evidence type="ECO:0000259" key="12">
    <source>
        <dbReference type="Pfam" id="PF00905"/>
    </source>
</evidence>
<evidence type="ECO:0000256" key="1">
    <source>
        <dbReference type="ARBA" id="ARBA00004752"/>
    </source>
</evidence>
<dbReference type="SUPFAM" id="SSF53955">
    <property type="entry name" value="Lysozyme-like"/>
    <property type="match status" value="1"/>
</dbReference>
<dbReference type="SUPFAM" id="SSF56601">
    <property type="entry name" value="beta-lactamase/transpeptidase-like"/>
    <property type="match status" value="1"/>
</dbReference>
<dbReference type="Proteomes" id="UP000808337">
    <property type="component" value="Unassembled WGS sequence"/>
</dbReference>
<evidence type="ECO:0000256" key="4">
    <source>
        <dbReference type="ARBA" id="ARBA00022645"/>
    </source>
</evidence>
<comment type="similarity">
    <text evidence="3">In the N-terminal section; belongs to the glycosyltransferase 51 family.</text>
</comment>
<dbReference type="InterPro" id="IPR023346">
    <property type="entry name" value="Lysozyme-like_dom_sf"/>
</dbReference>
<keyword evidence="6" id="KW-0328">Glycosyltransferase</keyword>
<evidence type="ECO:0000256" key="7">
    <source>
        <dbReference type="ARBA" id="ARBA00022679"/>
    </source>
</evidence>
<dbReference type="Pfam" id="PF06832">
    <property type="entry name" value="BiPBP_C"/>
    <property type="match status" value="1"/>
</dbReference>
<keyword evidence="4" id="KW-0121">Carboxypeptidase</keyword>
<evidence type="ECO:0000256" key="11">
    <source>
        <dbReference type="ARBA" id="ARBA00049902"/>
    </source>
</evidence>
<reference evidence="15 16" key="1">
    <citation type="submission" date="2020-10" db="EMBL/GenBank/DDBJ databases">
        <title>Connecting structure to function with the recovery of over 1000 high-quality activated sludge metagenome-assembled genomes encoding full-length rRNA genes using long-read sequencing.</title>
        <authorList>
            <person name="Singleton C.M."/>
            <person name="Petriglieri F."/>
            <person name="Kristensen J.M."/>
            <person name="Kirkegaard R.H."/>
            <person name="Michaelsen T.Y."/>
            <person name="Andersen M.H."/>
            <person name="Karst S.M."/>
            <person name="Dueholm M.S."/>
            <person name="Nielsen P.H."/>
            <person name="Albertsen M."/>
        </authorList>
    </citation>
    <scope>NUCLEOTIDE SEQUENCE [LARGE SCALE GENOMIC DNA]</scope>
    <source>
        <strain evidence="15">Ribe_18-Q3-R11-54_MAXAC.273</strain>
    </source>
</reference>
<evidence type="ECO:0000259" key="13">
    <source>
        <dbReference type="Pfam" id="PF00912"/>
    </source>
</evidence>
<dbReference type="InterPro" id="IPR050396">
    <property type="entry name" value="Glycosyltr_51/Transpeptidase"/>
</dbReference>
<dbReference type="AlphaFoldDB" id="A0A9D7SZ00"/>
<evidence type="ECO:0000256" key="10">
    <source>
        <dbReference type="ARBA" id="ARBA00044770"/>
    </source>
</evidence>
<keyword evidence="7" id="KW-0808">Transferase</keyword>
<keyword evidence="8" id="KW-0378">Hydrolase</keyword>
<dbReference type="GO" id="GO:0008955">
    <property type="term" value="F:peptidoglycan glycosyltransferase activity"/>
    <property type="evidence" value="ECO:0007669"/>
    <property type="project" value="UniProtKB-EC"/>
</dbReference>
<dbReference type="Gene3D" id="3.40.710.10">
    <property type="entry name" value="DD-peptidase/beta-lactamase superfamily"/>
    <property type="match status" value="1"/>
</dbReference>
<dbReference type="Pfam" id="PF00905">
    <property type="entry name" value="Transpeptidase"/>
    <property type="match status" value="1"/>
</dbReference>
<dbReference type="Pfam" id="PF00912">
    <property type="entry name" value="Transgly"/>
    <property type="match status" value="1"/>
</dbReference>
<feature type="domain" description="Penicillin-binding C-terminal" evidence="14">
    <location>
        <begin position="694"/>
        <end position="780"/>
    </location>
</feature>
<evidence type="ECO:0000313" key="15">
    <source>
        <dbReference type="EMBL" id="MBK9984856.1"/>
    </source>
</evidence>
<protein>
    <recommendedName>
        <fullName evidence="10">peptidoglycan glycosyltransferase</fullName>
        <ecNumber evidence="10">2.4.99.28</ecNumber>
    </recommendedName>
</protein>
<evidence type="ECO:0000259" key="14">
    <source>
        <dbReference type="Pfam" id="PF06832"/>
    </source>
</evidence>
<evidence type="ECO:0000256" key="3">
    <source>
        <dbReference type="ARBA" id="ARBA00007739"/>
    </source>
</evidence>
<dbReference type="InterPro" id="IPR001264">
    <property type="entry name" value="Glyco_trans_51"/>
</dbReference>
<dbReference type="NCBIfam" id="TIGR02073">
    <property type="entry name" value="PBP_1c"/>
    <property type="match status" value="1"/>
</dbReference>
<dbReference type="PANTHER" id="PTHR32282">
    <property type="entry name" value="BINDING PROTEIN TRANSPEPTIDASE, PUTATIVE-RELATED"/>
    <property type="match status" value="1"/>
</dbReference>
<evidence type="ECO:0000256" key="6">
    <source>
        <dbReference type="ARBA" id="ARBA00022676"/>
    </source>
</evidence>
<gene>
    <name evidence="15" type="primary">pbpC</name>
    <name evidence="15" type="ORF">IPP15_21255</name>
</gene>
<evidence type="ECO:0000256" key="5">
    <source>
        <dbReference type="ARBA" id="ARBA00022670"/>
    </source>
</evidence>
<sequence length="787" mass="89116">MLKDRRRYFLLLLLPLLAWWFCLPDPLFKSSYSTVLLDRNGHLMGARLAEDGQWRFPDVDLEVPVRFQQAIVNFEDKRFFSHWGVDFRALGRALRQYIKEGHVVSGGSTLTMQTMRLARQGDRNLWQKGIEMLWAWRAELRYSKKEILQLYASHAPFGGNVVGLGAASWRYFHKTPDQLSWGEAASLAVLPNAPALVHPGRNRDALLEKRNKLIKVLESRGVIDTIEGSLAMQEPLPDEPYPLPNIAPHVLAHETDAGITLHSTLDIDLQQRLTELVQRHADVLGLNGVNNAALMVMETESGEVRAYIGNVSDETKQHQNDVDIITSERSSGSILKPFLYCAALEDGLITPQGILEDVPTYIRGYQPLNFSKQYMGMVPADQALAMSLNVPAVRLLQQYGILQFKEKLQAAGITTLHYSPDYYGLPLVLGGAEVKLWDLCGAYASMGRILKHITKYDNRYSKVDVREPTLFRDKMLSVVSNYGQHFVFEKEPTVWNAGAIWLTFEAMKTLRRPDQEGQWETFESSRPIAWKTGTSFGFRDAWAVGVTPKYTIGVWVGNADGEGRPGVIGLHAAAPILFDVLRMLDDNEPWWTEPFDALTPKVVCRESGWLAGALCTEVDTTYVVAGNQVSPVCHFHSAFYTDKDRQYRYEPDCIGVDAQLVDYFVVPALAENYYKRYNPSYQTVPTLSPDCTSDQSKRQDIAIIYPRTGSKIYIPYEWDHEKSKAVFSAVHRSDTSYIYWTLDKHYLGKTKEFNQIEVDPTPGMHQLVLQDEHGSVASTSFEVISKR</sequence>
<feature type="domain" description="Glycosyl transferase family 51" evidence="13">
    <location>
        <begin position="62"/>
        <end position="215"/>
    </location>
</feature>
<dbReference type="GO" id="GO:0009252">
    <property type="term" value="P:peptidoglycan biosynthetic process"/>
    <property type="evidence" value="ECO:0007669"/>
    <property type="project" value="InterPro"/>
</dbReference>
<feature type="domain" description="Penicillin-binding protein transpeptidase" evidence="12">
    <location>
        <begin position="293"/>
        <end position="447"/>
    </location>
</feature>
<evidence type="ECO:0000256" key="2">
    <source>
        <dbReference type="ARBA" id="ARBA00007090"/>
    </source>
</evidence>
<dbReference type="InterPro" id="IPR011815">
    <property type="entry name" value="PBP_1c"/>
</dbReference>
<organism evidence="15 16">
    <name type="scientific">Candidatus Opimibacter skivensis</name>
    <dbReference type="NCBI Taxonomy" id="2982028"/>
    <lineage>
        <taxon>Bacteria</taxon>
        <taxon>Pseudomonadati</taxon>
        <taxon>Bacteroidota</taxon>
        <taxon>Saprospiria</taxon>
        <taxon>Saprospirales</taxon>
        <taxon>Saprospiraceae</taxon>
        <taxon>Candidatus Opimibacter</taxon>
    </lineage>
</organism>